<dbReference type="InterPro" id="IPR051368">
    <property type="entry name" value="SerProtInhib-TIL_Domain"/>
</dbReference>
<dbReference type="SUPFAM" id="SSF57567">
    <property type="entry name" value="Serine protease inhibitors"/>
    <property type="match status" value="1"/>
</dbReference>
<evidence type="ECO:0000256" key="3">
    <source>
        <dbReference type="SAM" id="SignalP"/>
    </source>
</evidence>
<dbReference type="Pfam" id="PF01826">
    <property type="entry name" value="TIL"/>
    <property type="match status" value="1"/>
</dbReference>
<evidence type="ECO:0000259" key="4">
    <source>
        <dbReference type="Pfam" id="PF01826"/>
    </source>
</evidence>
<dbReference type="InterPro" id="IPR036084">
    <property type="entry name" value="Ser_inhib-like_sf"/>
</dbReference>
<evidence type="ECO:0000256" key="2">
    <source>
        <dbReference type="ARBA" id="ARBA00023157"/>
    </source>
</evidence>
<reference evidence="5" key="1">
    <citation type="submission" date="2014-03" db="EMBL/GenBank/DDBJ databases">
        <title>The sialotranscriptome of Amblyomma triste, Amblyomma parvum and Amblyomma cajennense ticks, uncovered by 454-based RNA-seq.</title>
        <authorList>
            <person name="Garcia G.R."/>
            <person name="Gardinassi L.G."/>
            <person name="Ribeiro J.M."/>
            <person name="Anatriello E."/>
            <person name="Ferreira B.R."/>
            <person name="Moreira H.N."/>
            <person name="Mafra C."/>
            <person name="Olegario M.M."/>
            <person name="Szabo P.J."/>
            <person name="Miranda-Santos I.K."/>
            <person name="Maruyama S.R."/>
        </authorList>
    </citation>
    <scope>NUCLEOTIDE SEQUENCE</scope>
    <source>
        <strain evidence="5">Mato Grasso do Sul</strain>
        <tissue evidence="5">Salivary glands</tissue>
    </source>
</reference>
<dbReference type="EMBL" id="GBBM01007334">
    <property type="protein sequence ID" value="JAC28084.1"/>
    <property type="molecule type" value="mRNA"/>
</dbReference>
<dbReference type="PANTHER" id="PTHR23259">
    <property type="entry name" value="RIDDLE"/>
    <property type="match status" value="1"/>
</dbReference>
<feature type="chain" id="PRO_5001516680" evidence="3">
    <location>
        <begin position="22"/>
        <end position="195"/>
    </location>
</feature>
<organism evidence="5">
    <name type="scientific">Amblyomma triste</name>
    <name type="common">Neotropical tick</name>
    <dbReference type="NCBI Taxonomy" id="251400"/>
    <lineage>
        <taxon>Eukaryota</taxon>
        <taxon>Metazoa</taxon>
        <taxon>Ecdysozoa</taxon>
        <taxon>Arthropoda</taxon>
        <taxon>Chelicerata</taxon>
        <taxon>Arachnida</taxon>
        <taxon>Acari</taxon>
        <taxon>Parasitiformes</taxon>
        <taxon>Ixodida</taxon>
        <taxon>Ixodoidea</taxon>
        <taxon>Ixodidae</taxon>
        <taxon>Amblyomminae</taxon>
        <taxon>Amblyomma</taxon>
    </lineage>
</organism>
<dbReference type="CDD" id="cd19941">
    <property type="entry name" value="TIL"/>
    <property type="match status" value="1"/>
</dbReference>
<keyword evidence="1" id="KW-0646">Protease inhibitor</keyword>
<sequence length="195" mass="22050">MATLAILAFGTACVLILQASAEHQRPHGIPGHPGNVLLPLDLPGDVSLPGHYPGSWPGEWPGSWEPGQWPGQFPGPWPGRRLCRRKHEVYKRCVSGSCAEATCRKRHVGPFCTLDCQSGCFCKKGYHRNRHGQCVRWRECKHEGWPRPPVYPLPWDYPSQNRGTVNQDGSRNFTVQQLLNCRLRLPNKTLRNKPM</sequence>
<feature type="signal peptide" evidence="3">
    <location>
        <begin position="1"/>
        <end position="21"/>
    </location>
</feature>
<feature type="domain" description="TIL" evidence="4">
    <location>
        <begin position="85"/>
        <end position="140"/>
    </location>
</feature>
<keyword evidence="3" id="KW-0732">Signal</keyword>
<dbReference type="GO" id="GO:0030414">
    <property type="term" value="F:peptidase inhibitor activity"/>
    <property type="evidence" value="ECO:0007669"/>
    <property type="project" value="UniProtKB-KW"/>
</dbReference>
<evidence type="ECO:0000313" key="5">
    <source>
        <dbReference type="EMBL" id="JAC28084.1"/>
    </source>
</evidence>
<proteinExistence type="evidence at transcript level"/>
<dbReference type="Gene3D" id="2.10.25.10">
    <property type="entry name" value="Laminin"/>
    <property type="match status" value="1"/>
</dbReference>
<accession>A0A023G2U0</accession>
<dbReference type="AlphaFoldDB" id="A0A023G2U0"/>
<dbReference type="InterPro" id="IPR002919">
    <property type="entry name" value="TIL_dom"/>
</dbReference>
<evidence type="ECO:0000256" key="1">
    <source>
        <dbReference type="ARBA" id="ARBA00022690"/>
    </source>
</evidence>
<protein>
    <submittedName>
        <fullName evidence="5">Putative tick til 10</fullName>
    </submittedName>
</protein>
<dbReference type="PANTHER" id="PTHR23259:SF69">
    <property type="entry name" value="GEO11767P1-RELATED"/>
    <property type="match status" value="1"/>
</dbReference>
<keyword evidence="2" id="KW-1015">Disulfide bond</keyword>
<name>A0A023G2U0_AMBTT</name>